<evidence type="ECO:0000313" key="3">
    <source>
        <dbReference type="Proteomes" id="UP000283090"/>
    </source>
</evidence>
<feature type="region of interest" description="Disordered" evidence="1">
    <location>
        <begin position="163"/>
        <end position="536"/>
    </location>
</feature>
<feature type="compositionally biased region" description="Polar residues" evidence="1">
    <location>
        <begin position="379"/>
        <end position="390"/>
    </location>
</feature>
<dbReference type="RefSeq" id="XP_067492852.1">
    <property type="nucleotide sequence ID" value="XM_067630183.1"/>
</dbReference>
<protein>
    <submittedName>
        <fullName evidence="2">Uncharacterized protein</fullName>
    </submittedName>
</protein>
<gene>
    <name evidence="2" type="ORF">DFL_001549</name>
</gene>
<feature type="compositionally biased region" description="Acidic residues" evidence="1">
    <location>
        <begin position="429"/>
        <end position="450"/>
    </location>
</feature>
<dbReference type="OrthoDB" id="5423719at2759"/>
<feature type="compositionally biased region" description="Basic and acidic residues" evidence="1">
    <location>
        <begin position="321"/>
        <end position="331"/>
    </location>
</feature>
<feature type="compositionally biased region" description="Basic and acidic residues" evidence="1">
    <location>
        <begin position="260"/>
        <end position="271"/>
    </location>
</feature>
<feature type="compositionally biased region" description="Basic and acidic residues" evidence="1">
    <location>
        <begin position="391"/>
        <end position="428"/>
    </location>
</feature>
<organism evidence="2 3">
    <name type="scientific">Arthrobotrys flagrans</name>
    <name type="common">Nematode-trapping fungus</name>
    <name type="synonym">Trichothecium flagrans</name>
    <dbReference type="NCBI Taxonomy" id="97331"/>
    <lineage>
        <taxon>Eukaryota</taxon>
        <taxon>Fungi</taxon>
        <taxon>Dikarya</taxon>
        <taxon>Ascomycota</taxon>
        <taxon>Pezizomycotina</taxon>
        <taxon>Orbiliomycetes</taxon>
        <taxon>Orbiliales</taxon>
        <taxon>Orbiliaceae</taxon>
        <taxon>Arthrobotrys</taxon>
    </lineage>
</organism>
<feature type="compositionally biased region" description="Basic and acidic residues" evidence="1">
    <location>
        <begin position="486"/>
        <end position="499"/>
    </location>
</feature>
<dbReference type="Proteomes" id="UP000283090">
    <property type="component" value="Unassembled WGS sequence"/>
</dbReference>
<feature type="compositionally biased region" description="Basic and acidic residues" evidence="1">
    <location>
        <begin position="354"/>
        <end position="377"/>
    </location>
</feature>
<dbReference type="GeneID" id="93583860"/>
<feature type="compositionally biased region" description="Basic and acidic residues" evidence="1">
    <location>
        <begin position="210"/>
        <end position="231"/>
    </location>
</feature>
<keyword evidence="3" id="KW-1185">Reference proteome</keyword>
<comment type="caution">
    <text evidence="2">The sequence shown here is derived from an EMBL/GenBank/DDBJ whole genome shotgun (WGS) entry which is preliminary data.</text>
</comment>
<reference evidence="2 3" key="1">
    <citation type="submission" date="2019-01" db="EMBL/GenBank/DDBJ databases">
        <title>Intercellular communication is required for trap formation in the nematode-trapping fungus Duddingtonia flagrans.</title>
        <authorList>
            <person name="Youssar L."/>
            <person name="Wernet V."/>
            <person name="Hensel N."/>
            <person name="Hildebrandt H.-G."/>
            <person name="Fischer R."/>
        </authorList>
    </citation>
    <scope>NUCLEOTIDE SEQUENCE [LARGE SCALE GENOMIC DNA]</scope>
    <source>
        <strain evidence="2 3">CBS H-5679</strain>
    </source>
</reference>
<feature type="compositionally biased region" description="Basic residues" evidence="1">
    <location>
        <begin position="310"/>
        <end position="320"/>
    </location>
</feature>
<accession>A0A437A840</accession>
<feature type="compositionally biased region" description="Acidic residues" evidence="1">
    <location>
        <begin position="232"/>
        <end position="259"/>
    </location>
</feature>
<proteinExistence type="predicted"/>
<dbReference type="STRING" id="97331.A0A437A840"/>
<evidence type="ECO:0000256" key="1">
    <source>
        <dbReference type="SAM" id="MobiDB-lite"/>
    </source>
</evidence>
<evidence type="ECO:0000313" key="2">
    <source>
        <dbReference type="EMBL" id="RVD87308.1"/>
    </source>
</evidence>
<feature type="compositionally biased region" description="Basic and acidic residues" evidence="1">
    <location>
        <begin position="182"/>
        <end position="193"/>
    </location>
</feature>
<name>A0A437A840_ARTFL</name>
<feature type="compositionally biased region" description="Basic and acidic residues" evidence="1">
    <location>
        <begin position="279"/>
        <end position="291"/>
    </location>
</feature>
<dbReference type="EMBL" id="SAEB01000003">
    <property type="protein sequence ID" value="RVD87308.1"/>
    <property type="molecule type" value="Genomic_DNA"/>
</dbReference>
<dbReference type="AlphaFoldDB" id="A0A437A840"/>
<feature type="compositionally biased region" description="Acidic residues" evidence="1">
    <location>
        <begin position="332"/>
        <end position="341"/>
    </location>
</feature>
<sequence length="601" mass="67290">MLFGGPANPIPLHTYQKMCKLYKNPLLAKDPKLSDPSQQKTYELIAGKMIKMQKQTVDWHDGGKVRAGFHTKLTRYHVIYPSCGNMRIQRPADETFWPFAEGNCFEHSDSFIGDKAANKWTFAPRPQLEHFDEPFENKFNAVIAVRFLKLLDEGDRLHRLTYDLPGCYPEPYDPTGKTYKPAPDEDKENKRNGSDSSDSSESNASTVAGGRREKETKKKEGKRESEHKDLDNSSDDDDSEENASEYEGSEAENSGEEVDPTGKDKAKDDSTKKKKNDPKKKPEGGKPDHEVATTNTPITTTTAPDTTKEPKRKPAIKRKPKKDDDGTWKESGEDDDDDEAEEGVKKPANKKKVSFKEKENSKETKKTGGTDEGKPTEPPKSTDTNLTVETATKEDPKGDKKSEVATNKKTENKVTGEDLKKKGMTSDRESDESDEPDKEDGTLDDEDSEFTEPAPKKKSNKETATTGRKPTAEEGKLKPSPTGKKTSADKTGKRDKPDSNSEDDLSEMFTEMSPKRPTTRRRPKRGKGEPKFPGLRRAVTSQLDEVGSGLRLYRALARSDESALLTTEEMEQLNFLATNQTLEEIFDGWAQTQVRDDNFAE</sequence>
<feature type="compositionally biased region" description="Low complexity" evidence="1">
    <location>
        <begin position="292"/>
        <end position="305"/>
    </location>
</feature>
<dbReference type="VEuPathDB" id="FungiDB:DFL_001549"/>